<comment type="caution">
    <text evidence="2">The sequence shown here is derived from an EMBL/GenBank/DDBJ whole genome shotgun (WGS) entry which is preliminary data.</text>
</comment>
<feature type="region of interest" description="Disordered" evidence="1">
    <location>
        <begin position="1"/>
        <end position="170"/>
    </location>
</feature>
<sequence>MLQATLSTPIENKRQRRTGARSPGSKSPSSTNRRISDVTSYISRSAQAQSPTLKARRHSHDPGERKSPVYSSLDERGPRPRSGRFGLERPDSRGNGIFTERVPRPPSGRYRLERTDSRGIRVVTPDQTADRSPRHSPLERRVSSKRLERQNSDVSKKYKPEHKVSSSNRSRRISHYRYVTGSLSPQSPQSTLMRHAYSRHVWGLVRYMRIMYFVSYKCILAKLGIVRYRYPVALLSATFGN</sequence>
<accession>A0A8J1TBY2</accession>
<evidence type="ECO:0000313" key="2">
    <source>
        <dbReference type="EMBL" id="CAH1799224.1"/>
    </source>
</evidence>
<feature type="compositionally biased region" description="Polar residues" evidence="1">
    <location>
        <begin position="1"/>
        <end position="10"/>
    </location>
</feature>
<feature type="compositionally biased region" description="Basic and acidic residues" evidence="1">
    <location>
        <begin position="128"/>
        <end position="164"/>
    </location>
</feature>
<gene>
    <name evidence="2" type="ORF">OFUS_LOCUS23265</name>
</gene>
<organism evidence="2 3">
    <name type="scientific">Owenia fusiformis</name>
    <name type="common">Polychaete worm</name>
    <dbReference type="NCBI Taxonomy" id="6347"/>
    <lineage>
        <taxon>Eukaryota</taxon>
        <taxon>Metazoa</taxon>
        <taxon>Spiralia</taxon>
        <taxon>Lophotrochozoa</taxon>
        <taxon>Annelida</taxon>
        <taxon>Polychaeta</taxon>
        <taxon>Sedentaria</taxon>
        <taxon>Canalipalpata</taxon>
        <taxon>Sabellida</taxon>
        <taxon>Oweniida</taxon>
        <taxon>Oweniidae</taxon>
        <taxon>Owenia</taxon>
    </lineage>
</organism>
<reference evidence="2" key="1">
    <citation type="submission" date="2022-03" db="EMBL/GenBank/DDBJ databases">
        <authorList>
            <person name="Martin C."/>
        </authorList>
    </citation>
    <scope>NUCLEOTIDE SEQUENCE</scope>
</reference>
<dbReference type="AlphaFoldDB" id="A0A8J1TBY2"/>
<dbReference type="EMBL" id="CAIIXF020000011">
    <property type="protein sequence ID" value="CAH1799224.1"/>
    <property type="molecule type" value="Genomic_DNA"/>
</dbReference>
<proteinExistence type="predicted"/>
<dbReference type="Proteomes" id="UP000749559">
    <property type="component" value="Unassembled WGS sequence"/>
</dbReference>
<name>A0A8J1TBY2_OWEFU</name>
<feature type="compositionally biased region" description="Basic and acidic residues" evidence="1">
    <location>
        <begin position="110"/>
        <end position="119"/>
    </location>
</feature>
<evidence type="ECO:0000313" key="3">
    <source>
        <dbReference type="Proteomes" id="UP000749559"/>
    </source>
</evidence>
<evidence type="ECO:0000256" key="1">
    <source>
        <dbReference type="SAM" id="MobiDB-lite"/>
    </source>
</evidence>
<protein>
    <submittedName>
        <fullName evidence="2">Uncharacterized protein</fullName>
    </submittedName>
</protein>
<keyword evidence="3" id="KW-1185">Reference proteome</keyword>
<feature type="compositionally biased region" description="Polar residues" evidence="1">
    <location>
        <begin position="24"/>
        <end position="52"/>
    </location>
</feature>
<feature type="compositionally biased region" description="Basic and acidic residues" evidence="1">
    <location>
        <begin position="60"/>
        <end position="78"/>
    </location>
</feature>